<dbReference type="SUPFAM" id="SSF103247">
    <property type="entry name" value="TT1751-like"/>
    <property type="match status" value="1"/>
</dbReference>
<keyword evidence="3" id="KW-1185">Reference proteome</keyword>
<organism evidence="2 3">
    <name type="scientific">Salinisphaera shabanensis E1L3A</name>
    <dbReference type="NCBI Taxonomy" id="1033802"/>
    <lineage>
        <taxon>Bacteria</taxon>
        <taxon>Pseudomonadati</taxon>
        <taxon>Pseudomonadota</taxon>
        <taxon>Gammaproteobacteria</taxon>
        <taxon>Salinisphaerales</taxon>
        <taxon>Salinisphaeraceae</taxon>
        <taxon>Salinisphaera</taxon>
    </lineage>
</organism>
<comment type="caution">
    <text evidence="2">The sequence shown here is derived from an EMBL/GenBank/DDBJ whole genome shotgun (WGS) entry which is preliminary data.</text>
</comment>
<dbReference type="EMBL" id="AFNV02000018">
    <property type="protein sequence ID" value="ERJ18486.1"/>
    <property type="molecule type" value="Genomic_DNA"/>
</dbReference>
<dbReference type="PANTHER" id="PTHR38342">
    <property type="entry name" value="SLR5037 PROTEIN"/>
    <property type="match status" value="1"/>
</dbReference>
<dbReference type="PANTHER" id="PTHR38342:SF1">
    <property type="entry name" value="SLR5037 PROTEIN"/>
    <property type="match status" value="1"/>
</dbReference>
<dbReference type="eggNOG" id="COG3439">
    <property type="taxonomic scope" value="Bacteria"/>
</dbReference>
<dbReference type="Gene3D" id="3.30.310.70">
    <property type="entry name" value="TT1751-like domain"/>
    <property type="match status" value="1"/>
</dbReference>
<accession>F7QCH0</accession>
<reference evidence="2 3" key="1">
    <citation type="journal article" date="2011" name="J. Bacteriol.">
        <title>Genome sequence of Salinisphaera shabanensis, a gammaproteobacterium from the harsh, variable environment of the brine-seawater interface of the Shaban Deep in the Red Sea.</title>
        <authorList>
            <person name="Antunes A."/>
            <person name="Alam I."/>
            <person name="Bajic V.B."/>
            <person name="Stingl U."/>
        </authorList>
    </citation>
    <scope>NUCLEOTIDE SEQUENCE [LARGE SCALE GENOMIC DNA]</scope>
    <source>
        <strain evidence="2 3">E1L3A</strain>
    </source>
</reference>
<gene>
    <name evidence="2" type="ORF">SSPSH_002567</name>
</gene>
<reference evidence="2 3" key="2">
    <citation type="journal article" date="2013" name="PLoS ONE">
        <title>INDIGO - INtegrated Data Warehouse of MIcrobial GenOmes with Examples from the Red Sea Extremophiles.</title>
        <authorList>
            <person name="Alam I."/>
            <person name="Antunes A."/>
            <person name="Kamau A.A."/>
            <person name="Ba Alawi W."/>
            <person name="Kalkatawi M."/>
            <person name="Stingl U."/>
            <person name="Bajic V.B."/>
        </authorList>
    </citation>
    <scope>NUCLEOTIDE SEQUENCE [LARGE SCALE GENOMIC DNA]</scope>
    <source>
        <strain evidence="2 3">E1L3A</strain>
    </source>
</reference>
<dbReference type="Proteomes" id="UP000006242">
    <property type="component" value="Unassembled WGS sequence"/>
</dbReference>
<keyword evidence="2" id="KW-0449">Lipoprotein</keyword>
<feature type="domain" description="DUF302" evidence="1">
    <location>
        <begin position="71"/>
        <end position="125"/>
    </location>
</feature>
<evidence type="ECO:0000313" key="2">
    <source>
        <dbReference type="EMBL" id="ERJ18486.1"/>
    </source>
</evidence>
<evidence type="ECO:0000259" key="1">
    <source>
        <dbReference type="Pfam" id="PF03625"/>
    </source>
</evidence>
<sequence>MLTGDRLFRLAVLLVLGLVLGIAATGTIAAERVRYERIAPAEKAFVDVVLDLEQAIGQHNFAITARNEIGDAIRRRGHPNFADATIVHFCNLEYARRVIDIDPNYLLYMPCRIAVFEQAQRVHVASLLLPLDTGAPGFNTLAETINRQIREIIDASTMPIVAPVARRAR</sequence>
<dbReference type="InterPro" id="IPR035923">
    <property type="entry name" value="TT1751-like_sf"/>
</dbReference>
<dbReference type="OrthoDB" id="14730at2"/>
<dbReference type="CDD" id="cd14797">
    <property type="entry name" value="DUF302"/>
    <property type="match status" value="1"/>
</dbReference>
<name>F7QCH0_9GAMM</name>
<dbReference type="InterPro" id="IPR005180">
    <property type="entry name" value="DUF302"/>
</dbReference>
<evidence type="ECO:0000313" key="3">
    <source>
        <dbReference type="Proteomes" id="UP000006242"/>
    </source>
</evidence>
<proteinExistence type="predicted"/>
<protein>
    <submittedName>
        <fullName evidence="2">Lipoprotein</fullName>
    </submittedName>
</protein>
<dbReference type="RefSeq" id="WP_006914654.1">
    <property type="nucleotide sequence ID" value="NZ_AFNV02000018.1"/>
</dbReference>
<dbReference type="AlphaFoldDB" id="F7QCH0"/>
<dbReference type="Pfam" id="PF03625">
    <property type="entry name" value="DUF302"/>
    <property type="match status" value="1"/>
</dbReference>